<evidence type="ECO:0000256" key="8">
    <source>
        <dbReference type="ARBA" id="ARBA00022847"/>
    </source>
</evidence>
<feature type="transmembrane region" description="Helical" evidence="13">
    <location>
        <begin position="391"/>
        <end position="414"/>
    </location>
</feature>
<keyword evidence="12 13" id="KW-0472">Membrane</keyword>
<feature type="domain" description="K+ potassium transporter C-terminal" evidence="16">
    <location>
        <begin position="500"/>
        <end position="648"/>
    </location>
</feature>
<reference evidence="17 18" key="1">
    <citation type="submission" date="2020-05" db="EMBL/GenBank/DDBJ databases">
        <title>Erythrobacter mangrovi sp. nov., isolated from rhizosphere soil of mangrove plant (Kandelia candel).</title>
        <authorList>
            <person name="Ye Y.H."/>
        </authorList>
    </citation>
    <scope>NUCLEOTIDE SEQUENCE [LARGE SCALE GENOMIC DNA]</scope>
    <source>
        <strain evidence="17 18">EB310</strain>
    </source>
</reference>
<feature type="transmembrane region" description="Helical" evidence="13">
    <location>
        <begin position="269"/>
        <end position="292"/>
    </location>
</feature>
<dbReference type="GO" id="GO:0005886">
    <property type="term" value="C:plasma membrane"/>
    <property type="evidence" value="ECO:0007669"/>
    <property type="project" value="UniProtKB-SubCell"/>
</dbReference>
<comment type="subcellular location">
    <subcellularLocation>
        <location evidence="13">Cell membrane</location>
        <topology evidence="13">Multi-pass membrane protein</topology>
    </subcellularLocation>
    <subcellularLocation>
        <location evidence="1">Membrane</location>
        <topology evidence="1">Multi-pass membrane protein</topology>
    </subcellularLocation>
</comment>
<evidence type="ECO:0000256" key="6">
    <source>
        <dbReference type="ARBA" id="ARBA00022538"/>
    </source>
</evidence>
<dbReference type="InterPro" id="IPR053952">
    <property type="entry name" value="K_trans_C"/>
</dbReference>
<keyword evidence="6 13" id="KW-0633">Potassium transport</keyword>
<dbReference type="RefSeq" id="WP_173213970.1">
    <property type="nucleotide sequence ID" value="NZ_CP053921.1"/>
</dbReference>
<feature type="transmembrane region" description="Helical" evidence="13">
    <location>
        <begin position="191"/>
        <end position="211"/>
    </location>
</feature>
<feature type="transmembrane region" description="Helical" evidence="13">
    <location>
        <begin position="161"/>
        <end position="179"/>
    </location>
</feature>
<feature type="transmembrane region" description="Helical" evidence="13">
    <location>
        <begin position="120"/>
        <end position="141"/>
    </location>
</feature>
<keyword evidence="8 13" id="KW-0769">Symport</keyword>
<dbReference type="HAMAP" id="MF_01522">
    <property type="entry name" value="Kup"/>
    <property type="match status" value="1"/>
</dbReference>
<comment type="function">
    <text evidence="13">Transport of potassium into the cell. Likely operates as a K(+):H(+) symporter.</text>
</comment>
<dbReference type="EMBL" id="CP053921">
    <property type="protein sequence ID" value="QKG71225.1"/>
    <property type="molecule type" value="Genomic_DNA"/>
</dbReference>
<keyword evidence="18" id="KW-1185">Reference proteome</keyword>
<name>A0A7D4C442_9SPHN</name>
<feature type="domain" description="K+ potassium transporter integral membrane" evidence="15">
    <location>
        <begin position="33"/>
        <end position="490"/>
    </location>
</feature>
<evidence type="ECO:0000256" key="14">
    <source>
        <dbReference type="SAM" id="MobiDB-lite"/>
    </source>
</evidence>
<dbReference type="Proteomes" id="UP000504693">
    <property type="component" value="Chromosome"/>
</dbReference>
<comment type="catalytic activity">
    <reaction evidence="13">
        <text>K(+)(in) + H(+)(in) = K(+)(out) + H(+)(out)</text>
        <dbReference type="Rhea" id="RHEA:28490"/>
        <dbReference type="ChEBI" id="CHEBI:15378"/>
        <dbReference type="ChEBI" id="CHEBI:29103"/>
    </reaction>
</comment>
<dbReference type="AlphaFoldDB" id="A0A7D4C442"/>
<dbReference type="Pfam" id="PF02705">
    <property type="entry name" value="K_trans"/>
    <property type="match status" value="1"/>
</dbReference>
<dbReference type="InterPro" id="IPR003855">
    <property type="entry name" value="K+_transporter"/>
</dbReference>
<protein>
    <recommendedName>
        <fullName evidence="13">Probable potassium transport system protein Kup</fullName>
    </recommendedName>
</protein>
<feature type="transmembrane region" description="Helical" evidence="13">
    <location>
        <begin position="73"/>
        <end position="94"/>
    </location>
</feature>
<evidence type="ECO:0000259" key="15">
    <source>
        <dbReference type="Pfam" id="PF02705"/>
    </source>
</evidence>
<evidence type="ECO:0000256" key="4">
    <source>
        <dbReference type="ARBA" id="ARBA00022475"/>
    </source>
</evidence>
<keyword evidence="9 13" id="KW-0630">Potassium</keyword>
<feature type="region of interest" description="Disordered" evidence="14">
    <location>
        <begin position="1"/>
        <end position="28"/>
    </location>
</feature>
<gene>
    <name evidence="13" type="primary">kup</name>
    <name evidence="17" type="ORF">HQR01_07475</name>
</gene>
<evidence type="ECO:0000256" key="11">
    <source>
        <dbReference type="ARBA" id="ARBA00023065"/>
    </source>
</evidence>
<evidence type="ECO:0000256" key="7">
    <source>
        <dbReference type="ARBA" id="ARBA00022692"/>
    </source>
</evidence>
<evidence type="ECO:0000256" key="1">
    <source>
        <dbReference type="ARBA" id="ARBA00004141"/>
    </source>
</evidence>
<accession>A0A7D4C442</accession>
<feature type="transmembrane region" description="Helical" evidence="13">
    <location>
        <begin position="312"/>
        <end position="343"/>
    </location>
</feature>
<sequence length="648" mass="70534">MSEATVPQTATPDEASGEGEHTHGHGHGTRTALAIGAIGVVFGDIGTSPIYAFRETFSGTVDIAIDRMHVLGVVSLIFWSMAIVVALQYVTILMRADNKGQGGSLALIALISRHIGSTKYGWLVVLLGVFATSLFYGDSMITPAISVLSAVEGLTVVDHRLDPLVIPIALVLLVLLFLLQRRGTAKVGALFAPVMIIYFLTIAGLGLNQIAQNPDILWALSPYYAVMFFVSDGLVAFIALGAVVLAVTGAEALYSDMGHFGRGPMRLSWFGFVMPCLLLNYFGQGAMIASLQPEQAAEVVKNPFFLLAGEEYRLPLVILATMATFIASQAVISGAFSITHQAMQLGFMPRLSIRHTSETEAGQIYIPVINWALMVAVIVLVLTFQSSSNLAAAYGIAVTGAVTIDTLLMGVLFVGVWKWKWWATLPVVVFFLVVDGAYFAANLLKVPAGGWFPLVVGLVAFTLLTTWSRGRKLMRDRMSEVALPIEIFAKSAKNSATRVPGTAIFMASQTAGVPSALLHNIKHNKVLHERVVILTVLIADTPYVDRNKRCEIHDLGDGFYRAILHYGFMQETNVPEGLKEMERCGGKFDMMHTSFFLSRQTLLPSAKPGMPIWREKIFAWMLRNAATAMDFFNLPTNRVVELGSQVEI</sequence>
<keyword evidence="7 13" id="KW-0812">Transmembrane</keyword>
<dbReference type="KEGG" id="emv:HQR01_07475"/>
<keyword evidence="4 13" id="KW-1003">Cell membrane</keyword>
<dbReference type="Pfam" id="PF22776">
    <property type="entry name" value="K_trans_C"/>
    <property type="match status" value="1"/>
</dbReference>
<feature type="transmembrane region" description="Helical" evidence="13">
    <location>
        <begin position="32"/>
        <end position="53"/>
    </location>
</feature>
<evidence type="ECO:0000256" key="10">
    <source>
        <dbReference type="ARBA" id="ARBA00022989"/>
    </source>
</evidence>
<keyword evidence="3 13" id="KW-0813">Transport</keyword>
<dbReference type="PANTHER" id="PTHR30540">
    <property type="entry name" value="OSMOTIC STRESS POTASSIUM TRANSPORTER"/>
    <property type="match status" value="1"/>
</dbReference>
<keyword evidence="5" id="KW-0997">Cell inner membrane</keyword>
<dbReference type="GO" id="GO:0015079">
    <property type="term" value="F:potassium ion transmembrane transporter activity"/>
    <property type="evidence" value="ECO:0007669"/>
    <property type="project" value="UniProtKB-UniRule"/>
</dbReference>
<evidence type="ECO:0000259" key="16">
    <source>
        <dbReference type="Pfam" id="PF22776"/>
    </source>
</evidence>
<evidence type="ECO:0000313" key="18">
    <source>
        <dbReference type="Proteomes" id="UP000504693"/>
    </source>
</evidence>
<dbReference type="InterPro" id="IPR023051">
    <property type="entry name" value="Kup"/>
</dbReference>
<dbReference type="InterPro" id="IPR053951">
    <property type="entry name" value="K_trans_N"/>
</dbReference>
<evidence type="ECO:0000256" key="12">
    <source>
        <dbReference type="ARBA" id="ARBA00023136"/>
    </source>
</evidence>
<dbReference type="PANTHER" id="PTHR30540:SF79">
    <property type="entry name" value="LOW AFFINITY POTASSIUM TRANSPORT SYSTEM PROTEIN KUP"/>
    <property type="match status" value="1"/>
</dbReference>
<evidence type="ECO:0000256" key="5">
    <source>
        <dbReference type="ARBA" id="ARBA00022519"/>
    </source>
</evidence>
<evidence type="ECO:0000256" key="9">
    <source>
        <dbReference type="ARBA" id="ARBA00022958"/>
    </source>
</evidence>
<keyword evidence="11 13" id="KW-0406">Ion transport</keyword>
<feature type="transmembrane region" description="Helical" evidence="13">
    <location>
        <begin position="421"/>
        <end position="444"/>
    </location>
</feature>
<keyword evidence="10 13" id="KW-1133">Transmembrane helix</keyword>
<evidence type="ECO:0000256" key="3">
    <source>
        <dbReference type="ARBA" id="ARBA00022448"/>
    </source>
</evidence>
<feature type="transmembrane region" description="Helical" evidence="13">
    <location>
        <begin position="223"/>
        <end position="248"/>
    </location>
</feature>
<feature type="compositionally biased region" description="Polar residues" evidence="14">
    <location>
        <begin position="1"/>
        <end position="11"/>
    </location>
</feature>
<feature type="transmembrane region" description="Helical" evidence="13">
    <location>
        <begin position="450"/>
        <end position="468"/>
    </location>
</feature>
<dbReference type="GO" id="GO:0015293">
    <property type="term" value="F:symporter activity"/>
    <property type="evidence" value="ECO:0007669"/>
    <property type="project" value="UniProtKB-UniRule"/>
</dbReference>
<comment type="similarity">
    <text evidence="2 13">Belongs to the HAK/KUP transporter (TC 2.A.72) family.</text>
</comment>
<organism evidence="17 18">
    <name type="scientific">Erythrobacter mangrovi</name>
    <dbReference type="NCBI Taxonomy" id="2739433"/>
    <lineage>
        <taxon>Bacteria</taxon>
        <taxon>Pseudomonadati</taxon>
        <taxon>Pseudomonadota</taxon>
        <taxon>Alphaproteobacteria</taxon>
        <taxon>Sphingomonadales</taxon>
        <taxon>Erythrobacteraceae</taxon>
        <taxon>Erythrobacter/Porphyrobacter group</taxon>
        <taxon>Erythrobacter</taxon>
    </lineage>
</organism>
<evidence type="ECO:0000256" key="13">
    <source>
        <dbReference type="HAMAP-Rule" id="MF_01522"/>
    </source>
</evidence>
<evidence type="ECO:0000313" key="17">
    <source>
        <dbReference type="EMBL" id="QKG71225.1"/>
    </source>
</evidence>
<proteinExistence type="inferred from homology"/>
<feature type="transmembrane region" description="Helical" evidence="13">
    <location>
        <begin position="364"/>
        <end position="385"/>
    </location>
</feature>
<evidence type="ECO:0000256" key="2">
    <source>
        <dbReference type="ARBA" id="ARBA00007019"/>
    </source>
</evidence>